<proteinExistence type="predicted"/>
<protein>
    <submittedName>
        <fullName evidence="1">Uncharacterized protein</fullName>
    </submittedName>
</protein>
<organism evidence="1 2">
    <name type="scientific">Alkaliphilus serpentinus</name>
    <dbReference type="NCBI Taxonomy" id="1482731"/>
    <lineage>
        <taxon>Bacteria</taxon>
        <taxon>Bacillati</taxon>
        <taxon>Bacillota</taxon>
        <taxon>Clostridia</taxon>
        <taxon>Peptostreptococcales</taxon>
        <taxon>Natronincolaceae</taxon>
        <taxon>Alkaliphilus</taxon>
    </lineage>
</organism>
<evidence type="ECO:0000313" key="2">
    <source>
        <dbReference type="Proteomes" id="UP000465601"/>
    </source>
</evidence>
<keyword evidence="2" id="KW-1185">Reference proteome</keyword>
<comment type="caution">
    <text evidence="1">The sequence shown here is derived from an EMBL/GenBank/DDBJ whole genome shotgun (WGS) entry which is preliminary data.</text>
</comment>
<dbReference type="RefSeq" id="WP_151866410.1">
    <property type="nucleotide sequence ID" value="NZ_WBZB01000039.1"/>
</dbReference>
<gene>
    <name evidence="1" type="ORF">F8153_11060</name>
</gene>
<reference evidence="1 2" key="1">
    <citation type="submission" date="2019-10" db="EMBL/GenBank/DDBJ databases">
        <title>Alkaliphilus serpentinus sp. nov. and Alkaliphilus pronyensis sp. nov., two novel anaerobic alkaliphilic species isolated from the serpentinized-hosted hydrothermal field of the Prony Bay (New Caledonia).</title>
        <authorList>
            <person name="Postec A."/>
        </authorList>
    </citation>
    <scope>NUCLEOTIDE SEQUENCE [LARGE SCALE GENOMIC DNA]</scope>
    <source>
        <strain evidence="1 2">LacT</strain>
    </source>
</reference>
<evidence type="ECO:0000313" key="1">
    <source>
        <dbReference type="EMBL" id="KAB3528854.1"/>
    </source>
</evidence>
<name>A0A833HMT8_9FIRM</name>
<dbReference type="EMBL" id="WBZB01000039">
    <property type="protein sequence ID" value="KAB3528854.1"/>
    <property type="molecule type" value="Genomic_DNA"/>
</dbReference>
<accession>A0A833HMT8</accession>
<sequence length="76" mass="8715">MVNQKDMKAIENQIELLKNNNQKTLEYLSALELLLVDDNNSKSKDVVLSKELDYLHSKVNSLSKDIDTFMNTLSDI</sequence>
<dbReference type="Proteomes" id="UP000465601">
    <property type="component" value="Unassembled WGS sequence"/>
</dbReference>
<dbReference type="AlphaFoldDB" id="A0A833HMT8"/>